<keyword evidence="1" id="KW-0472">Membrane</keyword>
<evidence type="ECO:0000256" key="1">
    <source>
        <dbReference type="SAM" id="Phobius"/>
    </source>
</evidence>
<keyword evidence="2" id="KW-1185">Reference proteome</keyword>
<proteinExistence type="predicted"/>
<protein>
    <submittedName>
        <fullName evidence="3">Uncharacterized protein</fullName>
    </submittedName>
</protein>
<evidence type="ECO:0000313" key="3">
    <source>
        <dbReference type="WBParaSite" id="Gr19_v10_g9035.t1"/>
    </source>
</evidence>
<keyword evidence="1" id="KW-0812">Transmembrane</keyword>
<sequence length="386" mass="43158">MIEISIGLQVISMLFLSTLFIGLAFVSGKATKVEINSQNRENFVLSAAGDDKVFAEFKELLKSGKATEKALFDWALINGCEIVGGGFHIKSKYGGIDCSTKISQLQQKVAQICSQKIEQNDKSSASILADKSSLIQIGQCILGQLQLDEKEIIQNALANGQNAKRKVALFKFGTLIKAFLNELPEEQAKNALVKLLGSKEQVLPSDLIKMLLNKMTWRWAFGWRARECYRSHCDRAGDFACSLAGLSRCSPHCAPGTAPAPPGRPCRRGPCLFWPNWSGEKCRFPNGRARFHQMDLQKANANNFSVNNSYKDMSKESSVKVTILIQNNVESRILREFQNYAQMAEAMAPDGRLYECHHIVFANLPIFEPPTEGESYWTFDYSNFFK</sequence>
<dbReference type="Proteomes" id="UP000887572">
    <property type="component" value="Unplaced"/>
</dbReference>
<accession>A0A914IE32</accession>
<dbReference type="AlphaFoldDB" id="A0A914IE32"/>
<reference evidence="3" key="1">
    <citation type="submission" date="2022-11" db="UniProtKB">
        <authorList>
            <consortium name="WormBaseParasite"/>
        </authorList>
    </citation>
    <scope>IDENTIFICATION</scope>
</reference>
<keyword evidence="1" id="KW-1133">Transmembrane helix</keyword>
<organism evidence="2 3">
    <name type="scientific">Globodera rostochiensis</name>
    <name type="common">Golden nematode worm</name>
    <name type="synonym">Heterodera rostochiensis</name>
    <dbReference type="NCBI Taxonomy" id="31243"/>
    <lineage>
        <taxon>Eukaryota</taxon>
        <taxon>Metazoa</taxon>
        <taxon>Ecdysozoa</taxon>
        <taxon>Nematoda</taxon>
        <taxon>Chromadorea</taxon>
        <taxon>Rhabditida</taxon>
        <taxon>Tylenchina</taxon>
        <taxon>Tylenchomorpha</taxon>
        <taxon>Tylenchoidea</taxon>
        <taxon>Heteroderidae</taxon>
        <taxon>Heteroderinae</taxon>
        <taxon>Globodera</taxon>
    </lineage>
</organism>
<dbReference type="WBParaSite" id="Gr19_v10_g9035.t1">
    <property type="protein sequence ID" value="Gr19_v10_g9035.t1"/>
    <property type="gene ID" value="Gr19_v10_g9035"/>
</dbReference>
<name>A0A914IE32_GLORO</name>
<evidence type="ECO:0000313" key="2">
    <source>
        <dbReference type="Proteomes" id="UP000887572"/>
    </source>
</evidence>
<feature type="transmembrane region" description="Helical" evidence="1">
    <location>
        <begin position="6"/>
        <end position="26"/>
    </location>
</feature>